<evidence type="ECO:0000313" key="2">
    <source>
        <dbReference type="EMBL" id="KJB38692.1"/>
    </source>
</evidence>
<dbReference type="eggNOG" id="ENOG502S4M9">
    <property type="taxonomic scope" value="Eukaryota"/>
</dbReference>
<keyword evidence="3" id="KW-1185">Reference proteome</keyword>
<organism evidence="2 3">
    <name type="scientific">Gossypium raimondii</name>
    <name type="common">Peruvian cotton</name>
    <name type="synonym">Gossypium klotzschianum subsp. raimondii</name>
    <dbReference type="NCBI Taxonomy" id="29730"/>
    <lineage>
        <taxon>Eukaryota</taxon>
        <taxon>Viridiplantae</taxon>
        <taxon>Streptophyta</taxon>
        <taxon>Embryophyta</taxon>
        <taxon>Tracheophyta</taxon>
        <taxon>Spermatophyta</taxon>
        <taxon>Magnoliopsida</taxon>
        <taxon>eudicotyledons</taxon>
        <taxon>Gunneridae</taxon>
        <taxon>Pentapetalae</taxon>
        <taxon>rosids</taxon>
        <taxon>malvids</taxon>
        <taxon>Malvales</taxon>
        <taxon>Malvaceae</taxon>
        <taxon>Malvoideae</taxon>
        <taxon>Gossypium</taxon>
    </lineage>
</organism>
<dbReference type="GO" id="GO:0009786">
    <property type="term" value="P:regulation of asymmetric cell division"/>
    <property type="evidence" value="ECO:0007669"/>
    <property type="project" value="InterPro"/>
</dbReference>
<dbReference type="OMA" id="WANCFLA"/>
<feature type="region of interest" description="Disordered" evidence="1">
    <location>
        <begin position="50"/>
        <end position="74"/>
    </location>
</feature>
<proteinExistence type="predicted"/>
<feature type="compositionally biased region" description="Basic and acidic residues" evidence="1">
    <location>
        <begin position="50"/>
        <end position="64"/>
    </location>
</feature>
<dbReference type="Proteomes" id="UP000032304">
    <property type="component" value="Chromosome 6"/>
</dbReference>
<dbReference type="PANTHER" id="PTHR33914">
    <property type="entry name" value="18S PRE-RIBOSOMAL ASSEMBLY PROTEIN GAR2-LIKE PROTEIN"/>
    <property type="match status" value="1"/>
</dbReference>
<protein>
    <recommendedName>
        <fullName evidence="4">Protein BREAKING OF ASYMMETRY IN THE STOMATAL LINEAGE</fullName>
    </recommendedName>
</protein>
<dbReference type="Gramene" id="KJB38692">
    <property type="protein sequence ID" value="KJB38692"/>
    <property type="gene ID" value="B456_006G268500"/>
</dbReference>
<dbReference type="KEGG" id="gra:105800801"/>
<feature type="region of interest" description="Disordered" evidence="1">
    <location>
        <begin position="131"/>
        <end position="163"/>
    </location>
</feature>
<reference evidence="2 3" key="1">
    <citation type="journal article" date="2012" name="Nature">
        <title>Repeated polyploidization of Gossypium genomes and the evolution of spinnable cotton fibres.</title>
        <authorList>
            <person name="Paterson A.H."/>
            <person name="Wendel J.F."/>
            <person name="Gundlach H."/>
            <person name="Guo H."/>
            <person name="Jenkins J."/>
            <person name="Jin D."/>
            <person name="Llewellyn D."/>
            <person name="Showmaker K.C."/>
            <person name="Shu S."/>
            <person name="Udall J."/>
            <person name="Yoo M.J."/>
            <person name="Byers R."/>
            <person name="Chen W."/>
            <person name="Doron-Faigenboim A."/>
            <person name="Duke M.V."/>
            <person name="Gong L."/>
            <person name="Grimwood J."/>
            <person name="Grover C."/>
            <person name="Grupp K."/>
            <person name="Hu G."/>
            <person name="Lee T.H."/>
            <person name="Li J."/>
            <person name="Lin L."/>
            <person name="Liu T."/>
            <person name="Marler B.S."/>
            <person name="Page J.T."/>
            <person name="Roberts A.W."/>
            <person name="Romanel E."/>
            <person name="Sanders W.S."/>
            <person name="Szadkowski E."/>
            <person name="Tan X."/>
            <person name="Tang H."/>
            <person name="Xu C."/>
            <person name="Wang J."/>
            <person name="Wang Z."/>
            <person name="Zhang D."/>
            <person name="Zhang L."/>
            <person name="Ashrafi H."/>
            <person name="Bedon F."/>
            <person name="Bowers J.E."/>
            <person name="Brubaker C.L."/>
            <person name="Chee P.W."/>
            <person name="Das S."/>
            <person name="Gingle A.R."/>
            <person name="Haigler C.H."/>
            <person name="Harker D."/>
            <person name="Hoffmann L.V."/>
            <person name="Hovav R."/>
            <person name="Jones D.C."/>
            <person name="Lemke C."/>
            <person name="Mansoor S."/>
            <person name="ur Rahman M."/>
            <person name="Rainville L.N."/>
            <person name="Rambani A."/>
            <person name="Reddy U.K."/>
            <person name="Rong J.K."/>
            <person name="Saranga Y."/>
            <person name="Scheffler B.E."/>
            <person name="Scheffler J.A."/>
            <person name="Stelly D.M."/>
            <person name="Triplett B.A."/>
            <person name="Van Deynze A."/>
            <person name="Vaslin M.F."/>
            <person name="Waghmare V.N."/>
            <person name="Walford S.A."/>
            <person name="Wright R.J."/>
            <person name="Zaki E.A."/>
            <person name="Zhang T."/>
            <person name="Dennis E.S."/>
            <person name="Mayer K.F."/>
            <person name="Peterson D.G."/>
            <person name="Rokhsar D.S."/>
            <person name="Wang X."/>
            <person name="Schmutz J."/>
        </authorList>
    </citation>
    <scope>NUCLEOTIDE SEQUENCE [LARGE SCALE GENOMIC DNA]</scope>
</reference>
<name>A0A0D2NYZ9_GOSRA</name>
<sequence>MCTPSIFTVLVSWSVREFASCFLARRFPEEKPAEMNPSPSLKHPMGHIVAETKDNTGDRKISDKNRKRRNHSRTISKSIVSVDNESENSSWICLPDEEYIVFCFKEDGAFDVMIESNRSERSSWRVNRKIDSTEDAERDELSSDEGRSNEDASEGEANATKELGDEKRGSICWEVELVSASLKRSEESRDSCQSDGSTGSFTFPVLRWESMGSPVRMPMPASEGINKRKNKTHCVPMPTLEGISARKLTIRI</sequence>
<gene>
    <name evidence="2" type="ORF">B456_006G268500</name>
</gene>
<feature type="compositionally biased region" description="Basic and acidic residues" evidence="1">
    <location>
        <begin position="139"/>
        <end position="150"/>
    </location>
</feature>
<evidence type="ECO:0000256" key="1">
    <source>
        <dbReference type="SAM" id="MobiDB-lite"/>
    </source>
</evidence>
<dbReference type="EMBL" id="CM001745">
    <property type="protein sequence ID" value="KJB38692.1"/>
    <property type="molecule type" value="Genomic_DNA"/>
</dbReference>
<dbReference type="STRING" id="29730.A0A0D2NYZ9"/>
<dbReference type="AlphaFoldDB" id="A0A0D2NYZ9"/>
<evidence type="ECO:0000313" key="3">
    <source>
        <dbReference type="Proteomes" id="UP000032304"/>
    </source>
</evidence>
<dbReference type="OrthoDB" id="1911716at2759"/>
<dbReference type="InterPro" id="IPR040378">
    <property type="entry name" value="BASL"/>
</dbReference>
<dbReference type="PANTHER" id="PTHR33914:SF3">
    <property type="entry name" value="PROTEIN BREAKING OF ASYMMETRY IN THE STOMATAL LINEAGE"/>
    <property type="match status" value="1"/>
</dbReference>
<feature type="compositionally biased region" description="Basic residues" evidence="1">
    <location>
        <begin position="65"/>
        <end position="74"/>
    </location>
</feature>
<accession>A0A0D2NYZ9</accession>
<evidence type="ECO:0008006" key="4">
    <source>
        <dbReference type="Google" id="ProtNLM"/>
    </source>
</evidence>